<dbReference type="EMBL" id="JAAGUX010000092">
    <property type="protein sequence ID" value="NEW59365.1"/>
    <property type="molecule type" value="Genomic_DNA"/>
</dbReference>
<proteinExistence type="predicted"/>
<name>A0ABX0CSA2_9NOCA</name>
<dbReference type="PANTHER" id="PTHR46438">
    <property type="entry name" value="ALPHA/BETA-HYDROLASES SUPERFAMILY PROTEIN"/>
    <property type="match status" value="1"/>
</dbReference>
<evidence type="ECO:0000313" key="2">
    <source>
        <dbReference type="EMBL" id="NEW59365.1"/>
    </source>
</evidence>
<reference evidence="2 3" key="1">
    <citation type="submission" date="2020-01" db="EMBL/GenBank/DDBJ databases">
        <title>Genetics and antimicrobial susceptibilities of Nocardia species isolated from the soil; a comparison with species isolated from humans.</title>
        <authorList>
            <person name="Carrasco G."/>
            <person name="Monzon S."/>
            <person name="Sansegundo M."/>
            <person name="Garcia E."/>
            <person name="Garrido N."/>
            <person name="Medina M.J."/>
            <person name="Villalon P."/>
            <person name="Ramirez-Arocha A.C."/>
            <person name="Jimenez P."/>
            <person name="Cuesta I."/>
            <person name="Valdezate S."/>
        </authorList>
    </citation>
    <scope>NUCLEOTIDE SEQUENCE [LARGE SCALE GENOMIC DNA]</scope>
    <source>
        <strain evidence="2 3">CNM20110649</strain>
    </source>
</reference>
<evidence type="ECO:0000259" key="1">
    <source>
        <dbReference type="Pfam" id="PF00561"/>
    </source>
</evidence>
<gene>
    <name evidence="2" type="ORF">GV794_27585</name>
</gene>
<dbReference type="Pfam" id="PF00561">
    <property type="entry name" value="Abhydrolase_1"/>
    <property type="match status" value="1"/>
</dbReference>
<feature type="domain" description="AB hydrolase-1" evidence="1">
    <location>
        <begin position="21"/>
        <end position="122"/>
    </location>
</feature>
<sequence>MQRFEFEDTRVAYLERGSGTAVVFLHNAGSSHVIWRSQIEALATSRQIYALDLFGYGESGRPGDGYSLDRYAAMIERFLDDRGIASAAFVGNCLGSAISLTVARRAPDRVDAVVACNPLTESTALAGDLGPLARLARHTPSIGATAVSAVTLPRWSIDAIVRFWFSDGKAFAADRSIVNDITRWPARALLGLVKDLKSYAALDKWSDVDRDALPPVCTIWGADNRVLSAESGRVLNQKLQPHRAEFLARSGHVPMLERSDEVTSIITEFLDEHVPAGATELPETDRSGR</sequence>
<dbReference type="GO" id="GO:0016787">
    <property type="term" value="F:hydrolase activity"/>
    <property type="evidence" value="ECO:0007669"/>
    <property type="project" value="UniProtKB-KW"/>
</dbReference>
<evidence type="ECO:0000313" key="3">
    <source>
        <dbReference type="Proteomes" id="UP000470876"/>
    </source>
</evidence>
<protein>
    <submittedName>
        <fullName evidence="2">Alpha/beta fold hydrolase</fullName>
    </submittedName>
</protein>
<keyword evidence="2" id="KW-0378">Hydrolase</keyword>
<organism evidence="2 3">
    <name type="scientific">Nocardia cyriacigeorgica</name>
    <dbReference type="NCBI Taxonomy" id="135487"/>
    <lineage>
        <taxon>Bacteria</taxon>
        <taxon>Bacillati</taxon>
        <taxon>Actinomycetota</taxon>
        <taxon>Actinomycetes</taxon>
        <taxon>Mycobacteriales</taxon>
        <taxon>Nocardiaceae</taxon>
        <taxon>Nocardia</taxon>
    </lineage>
</organism>
<dbReference type="PRINTS" id="PR00111">
    <property type="entry name" value="ABHYDROLASE"/>
</dbReference>
<dbReference type="PANTHER" id="PTHR46438:SF11">
    <property type="entry name" value="LIPASE-RELATED"/>
    <property type="match status" value="1"/>
</dbReference>
<dbReference type="RefSeq" id="WP_163956517.1">
    <property type="nucleotide sequence ID" value="NZ_JAAGUX010000092.1"/>
</dbReference>
<comment type="caution">
    <text evidence="2">The sequence shown here is derived from an EMBL/GenBank/DDBJ whole genome shotgun (WGS) entry which is preliminary data.</text>
</comment>
<dbReference type="SUPFAM" id="SSF53474">
    <property type="entry name" value="alpha/beta-Hydrolases"/>
    <property type="match status" value="1"/>
</dbReference>
<dbReference type="InterPro" id="IPR029058">
    <property type="entry name" value="AB_hydrolase_fold"/>
</dbReference>
<dbReference type="Proteomes" id="UP000470876">
    <property type="component" value="Unassembled WGS sequence"/>
</dbReference>
<dbReference type="Gene3D" id="3.40.50.1820">
    <property type="entry name" value="alpha/beta hydrolase"/>
    <property type="match status" value="1"/>
</dbReference>
<dbReference type="InterPro" id="IPR000073">
    <property type="entry name" value="AB_hydrolase_1"/>
</dbReference>
<accession>A0ABX0CSA2</accession>
<keyword evidence="3" id="KW-1185">Reference proteome</keyword>